<evidence type="ECO:0000256" key="1">
    <source>
        <dbReference type="SAM" id="Phobius"/>
    </source>
</evidence>
<evidence type="ECO:0000313" key="2">
    <source>
        <dbReference type="EMBL" id="CAK9145016.1"/>
    </source>
</evidence>
<proteinExistence type="predicted"/>
<keyword evidence="1" id="KW-1133">Transmembrane helix</keyword>
<keyword evidence="1" id="KW-0812">Transmembrane</keyword>
<gene>
    <name evidence="2" type="ORF">ILEXP_LOCUS12802</name>
</gene>
<feature type="transmembrane region" description="Helical" evidence="1">
    <location>
        <begin position="142"/>
        <end position="165"/>
    </location>
</feature>
<organism evidence="2 3">
    <name type="scientific">Ilex paraguariensis</name>
    <name type="common">yerba mate</name>
    <dbReference type="NCBI Taxonomy" id="185542"/>
    <lineage>
        <taxon>Eukaryota</taxon>
        <taxon>Viridiplantae</taxon>
        <taxon>Streptophyta</taxon>
        <taxon>Embryophyta</taxon>
        <taxon>Tracheophyta</taxon>
        <taxon>Spermatophyta</taxon>
        <taxon>Magnoliopsida</taxon>
        <taxon>eudicotyledons</taxon>
        <taxon>Gunneridae</taxon>
        <taxon>Pentapetalae</taxon>
        <taxon>asterids</taxon>
        <taxon>campanulids</taxon>
        <taxon>Aquifoliales</taxon>
        <taxon>Aquifoliaceae</taxon>
        <taxon>Ilex</taxon>
    </lineage>
</organism>
<accession>A0ABC8RLF4</accession>
<keyword evidence="1" id="KW-0472">Membrane</keyword>
<dbReference type="Proteomes" id="UP001642360">
    <property type="component" value="Unassembled WGS sequence"/>
</dbReference>
<name>A0ABC8RLF4_9AQUA</name>
<comment type="caution">
    <text evidence="2">The sequence shown here is derived from an EMBL/GenBank/DDBJ whole genome shotgun (WGS) entry which is preliminary data.</text>
</comment>
<feature type="transmembrane region" description="Helical" evidence="1">
    <location>
        <begin position="99"/>
        <end position="122"/>
    </location>
</feature>
<evidence type="ECO:0000313" key="3">
    <source>
        <dbReference type="Proteomes" id="UP001642360"/>
    </source>
</evidence>
<protein>
    <submittedName>
        <fullName evidence="2">Uncharacterized protein</fullName>
    </submittedName>
</protein>
<dbReference type="AlphaFoldDB" id="A0ABC8RLF4"/>
<dbReference type="EMBL" id="CAUOFW020001447">
    <property type="protein sequence ID" value="CAK9145016.1"/>
    <property type="molecule type" value="Genomic_DNA"/>
</dbReference>
<reference evidence="2 3" key="1">
    <citation type="submission" date="2024-02" db="EMBL/GenBank/DDBJ databases">
        <authorList>
            <person name="Vignale AGUSTIN F."/>
            <person name="Sosa J E."/>
            <person name="Modenutti C."/>
        </authorList>
    </citation>
    <scope>NUCLEOTIDE SEQUENCE [LARGE SCALE GENOMIC DNA]</scope>
</reference>
<keyword evidence="3" id="KW-1185">Reference proteome</keyword>
<sequence length="271" mass="31022">MPYILRKKGFTGGKQFVELLSRLQQRGVQQGFNGCRLQQRGGATANKASAAWRCNKEKAAFLDFVLWHTSRSYFIDRNYDKLVKKWFCPFAEPRNKRDFFVFLCFGTSTSFVSAVVAVQRIWRSVPALQAEETWIHHVVVEHPGIVAFLVMDTLIFFAAATLLAVQASQGWQFGSYGRTELKPARLTEVKPMSLVRQDPHPVPAQTCDGISRNITTNEYANAFRYGYLRGPDGQFRNPYNHGYRRNCADFLIHGYTDDNEIAWLPLQQVAR</sequence>